<dbReference type="EMBL" id="MCHY01000001">
    <property type="protein sequence ID" value="RKD27026.1"/>
    <property type="molecule type" value="Genomic_DNA"/>
</dbReference>
<dbReference type="AlphaFoldDB" id="A0A419SR51"/>
<keyword evidence="1" id="KW-0472">Membrane</keyword>
<feature type="transmembrane region" description="Helical" evidence="1">
    <location>
        <begin position="168"/>
        <end position="189"/>
    </location>
</feature>
<keyword evidence="1" id="KW-0812">Transmembrane</keyword>
<feature type="transmembrane region" description="Helical" evidence="1">
    <location>
        <begin position="102"/>
        <end position="128"/>
    </location>
</feature>
<dbReference type="OrthoDB" id="2734473at2"/>
<evidence type="ECO:0000256" key="1">
    <source>
        <dbReference type="SAM" id="Phobius"/>
    </source>
</evidence>
<accession>A0A419SR51</accession>
<name>A0A419SR51_9BACL</name>
<evidence type="ECO:0000313" key="2">
    <source>
        <dbReference type="EMBL" id="RKD27026.1"/>
    </source>
</evidence>
<evidence type="ECO:0000313" key="3">
    <source>
        <dbReference type="Proteomes" id="UP000284219"/>
    </source>
</evidence>
<organism evidence="2 3">
    <name type="scientific">Ammoniphilus oxalaticus</name>
    <dbReference type="NCBI Taxonomy" id="66863"/>
    <lineage>
        <taxon>Bacteria</taxon>
        <taxon>Bacillati</taxon>
        <taxon>Bacillota</taxon>
        <taxon>Bacilli</taxon>
        <taxon>Bacillales</taxon>
        <taxon>Paenibacillaceae</taxon>
        <taxon>Aneurinibacillus group</taxon>
        <taxon>Ammoniphilus</taxon>
    </lineage>
</organism>
<feature type="transmembrane region" description="Helical" evidence="1">
    <location>
        <begin position="140"/>
        <end position="162"/>
    </location>
</feature>
<reference evidence="2 3" key="1">
    <citation type="submission" date="2016-08" db="EMBL/GenBank/DDBJ databases">
        <title>Novel Firmicute Genomes.</title>
        <authorList>
            <person name="Poppleton D.I."/>
            <person name="Gribaldo S."/>
        </authorList>
    </citation>
    <scope>NUCLEOTIDE SEQUENCE [LARGE SCALE GENOMIC DNA]</scope>
    <source>
        <strain evidence="2 3">RAOx-1</strain>
    </source>
</reference>
<dbReference type="RefSeq" id="WP_120187845.1">
    <property type="nucleotide sequence ID" value="NZ_MCHY01000001.1"/>
</dbReference>
<evidence type="ECO:0008006" key="4">
    <source>
        <dbReference type="Google" id="ProtNLM"/>
    </source>
</evidence>
<feature type="transmembrane region" description="Helical" evidence="1">
    <location>
        <begin position="234"/>
        <end position="256"/>
    </location>
</feature>
<dbReference type="Proteomes" id="UP000284219">
    <property type="component" value="Unassembled WGS sequence"/>
</dbReference>
<feature type="transmembrane region" description="Helical" evidence="1">
    <location>
        <begin position="12"/>
        <end position="33"/>
    </location>
</feature>
<comment type="caution">
    <text evidence="2">The sequence shown here is derived from an EMBL/GenBank/DDBJ whole genome shotgun (WGS) entry which is preliminary data.</text>
</comment>
<keyword evidence="1" id="KW-1133">Transmembrane helix</keyword>
<feature type="transmembrane region" description="Helical" evidence="1">
    <location>
        <begin position="276"/>
        <end position="292"/>
    </location>
</feature>
<sequence length="350" mass="40049">MLIKGSFKRIEPTAAAIIMANGIFLIGAIEAFPFLNDRLGKILAFLLLISWIVIYIRLSVQFFHHQFLIPFLKNPIHSFAMGTWIAGVSVLCNVFLKYYPSMIIVTQAMALINTLLWVFFLTMCFYNFKQILFNDQKYPVHGILLLSTVGTQSIIVLLNNVFFQLPMMVSSLIITLGFLFYLIGASLIVNRYALKRGWTLVDDWANTNCILHGALSITGLAIVSSNTFTSAFVAVLWVVIFILLVIVETIEIFRAVLRVKRYGWNKGLFNYHITQWSRNFTFGMFYAFTLFVHKNPSYVIPVPLQAFQVQFLSFWSVIVLLTLLGQIGVYLKYRLEKRALWAKMSRSISG</sequence>
<protein>
    <recommendedName>
        <fullName evidence="4">Voltage-dependent anion channel</fullName>
    </recommendedName>
</protein>
<proteinExistence type="predicted"/>
<feature type="transmembrane region" description="Helical" evidence="1">
    <location>
        <begin position="39"/>
        <end position="58"/>
    </location>
</feature>
<feature type="transmembrane region" description="Helical" evidence="1">
    <location>
        <begin position="79"/>
        <end position="96"/>
    </location>
</feature>
<keyword evidence="3" id="KW-1185">Reference proteome</keyword>
<feature type="transmembrane region" description="Helical" evidence="1">
    <location>
        <begin position="312"/>
        <end position="331"/>
    </location>
</feature>
<gene>
    <name evidence="2" type="ORF">BEP19_00160</name>
</gene>